<evidence type="ECO:0000313" key="8">
    <source>
        <dbReference type="EnsemblMetazoa" id="XP_785031"/>
    </source>
</evidence>
<evidence type="ECO:0000256" key="3">
    <source>
        <dbReference type="ARBA" id="ARBA00022989"/>
    </source>
</evidence>
<evidence type="ECO:0000313" key="9">
    <source>
        <dbReference type="Proteomes" id="UP000007110"/>
    </source>
</evidence>
<evidence type="ECO:0000256" key="2">
    <source>
        <dbReference type="ARBA" id="ARBA00022692"/>
    </source>
</evidence>
<feature type="transmembrane region" description="Helical" evidence="6">
    <location>
        <begin position="61"/>
        <end position="86"/>
    </location>
</feature>
<name>A0A7M7RDR4_STRPU</name>
<dbReference type="EnsemblMetazoa" id="XM_779938">
    <property type="protein sequence ID" value="XP_785031"/>
    <property type="gene ID" value="LOC579844"/>
</dbReference>
<proteinExistence type="inferred from homology"/>
<dbReference type="PROSITE" id="PS50262">
    <property type="entry name" value="G_PROTEIN_RECEP_F1_2"/>
    <property type="match status" value="1"/>
</dbReference>
<dbReference type="SUPFAM" id="SSF81321">
    <property type="entry name" value="Family A G protein-coupled receptor-like"/>
    <property type="match status" value="1"/>
</dbReference>
<evidence type="ECO:0000256" key="1">
    <source>
        <dbReference type="ARBA" id="ARBA00004370"/>
    </source>
</evidence>
<protein>
    <recommendedName>
        <fullName evidence="7">G-protein coupled receptors family 1 profile domain-containing protein</fullName>
    </recommendedName>
</protein>
<dbReference type="GeneID" id="579844"/>
<evidence type="ECO:0000256" key="4">
    <source>
        <dbReference type="ARBA" id="ARBA00023136"/>
    </source>
</evidence>
<dbReference type="PRINTS" id="PR00237">
    <property type="entry name" value="GPCRRHODOPSN"/>
</dbReference>
<feature type="transmembrane region" description="Helical" evidence="6">
    <location>
        <begin position="28"/>
        <end position="49"/>
    </location>
</feature>
<reference evidence="8" key="2">
    <citation type="submission" date="2021-01" db="UniProtKB">
        <authorList>
            <consortium name="EnsemblMetazoa"/>
        </authorList>
    </citation>
    <scope>IDENTIFICATION</scope>
</reference>
<keyword evidence="3 6" id="KW-1133">Transmembrane helix</keyword>
<keyword evidence="4 6" id="KW-0472">Membrane</keyword>
<evidence type="ECO:0000256" key="6">
    <source>
        <dbReference type="SAM" id="Phobius"/>
    </source>
</evidence>
<feature type="transmembrane region" description="Helical" evidence="6">
    <location>
        <begin position="192"/>
        <end position="213"/>
    </location>
</feature>
<dbReference type="GO" id="GO:0004930">
    <property type="term" value="F:G protein-coupled receptor activity"/>
    <property type="evidence" value="ECO:0007669"/>
    <property type="project" value="UniProtKB-KW"/>
</dbReference>
<dbReference type="InterPro" id="IPR017452">
    <property type="entry name" value="GPCR_Rhodpsn_7TM"/>
</dbReference>
<keyword evidence="5" id="KW-0675">Receptor</keyword>
<keyword evidence="5" id="KW-0807">Transducer</keyword>
<dbReference type="CDD" id="cd00637">
    <property type="entry name" value="7tm_classA_rhodopsin-like"/>
    <property type="match status" value="1"/>
</dbReference>
<dbReference type="PANTHER" id="PTHR45698:SF1">
    <property type="entry name" value="TRACE AMINE-ASSOCIATED RECEPTOR 13C-LIKE"/>
    <property type="match status" value="1"/>
</dbReference>
<sequence length="361" mass="40060">MEEGNATKSYGVSNITSSDADVENMVTAWFQIISGCLGFVGNLICLVVLGRRSRKDHTNWLIINQCVADLVTSVLLVVATVDQTWFRTTSFSLMSPLKCELLCRLWYSQVVVFTGFAISTFNLTLISFERYLAVIHPIVYLASFKRHSTFLLTVFAWFTAPLMQVVLASALYKYHGGHCVYVGQRPGFGIGVFVWEFLLPVSVMTYAYVKIALKLHSLGRISAVWAHDGPSVRVNAVQGGALSVGKKIPECNASTSPEDLNLKELPPLPQAPVNIRRHKTTITLFIVYLTYMVCWTPNQVAFLVFNLGGISDYFGSKWHAMTTILASFNICANRSFMPSGTAPSGKNFVRYSTNLLALVHD</sequence>
<feature type="transmembrane region" description="Helical" evidence="6">
    <location>
        <begin position="149"/>
        <end position="172"/>
    </location>
</feature>
<organism evidence="8 9">
    <name type="scientific">Strongylocentrotus purpuratus</name>
    <name type="common">Purple sea urchin</name>
    <dbReference type="NCBI Taxonomy" id="7668"/>
    <lineage>
        <taxon>Eukaryota</taxon>
        <taxon>Metazoa</taxon>
        <taxon>Echinodermata</taxon>
        <taxon>Eleutherozoa</taxon>
        <taxon>Echinozoa</taxon>
        <taxon>Echinoidea</taxon>
        <taxon>Euechinoidea</taxon>
        <taxon>Echinacea</taxon>
        <taxon>Camarodonta</taxon>
        <taxon>Echinidea</taxon>
        <taxon>Strongylocentrotidae</taxon>
        <taxon>Strongylocentrotus</taxon>
    </lineage>
</organism>
<dbReference type="AlphaFoldDB" id="A0A7M7RDR4"/>
<dbReference type="RefSeq" id="XP_785031.2">
    <property type="nucleotide sequence ID" value="XM_779938.2"/>
</dbReference>
<dbReference type="InParanoid" id="A0A7M7RDR4"/>
<dbReference type="PANTHER" id="PTHR45698">
    <property type="entry name" value="TRACE AMINE-ASSOCIATED RECEPTOR 19N-RELATED"/>
    <property type="match status" value="1"/>
</dbReference>
<comment type="similarity">
    <text evidence="5">Belongs to the G-protein coupled receptor 1 family.</text>
</comment>
<reference evidence="9" key="1">
    <citation type="submission" date="2015-02" db="EMBL/GenBank/DDBJ databases">
        <title>Genome sequencing for Strongylocentrotus purpuratus.</title>
        <authorList>
            <person name="Murali S."/>
            <person name="Liu Y."/>
            <person name="Vee V."/>
            <person name="English A."/>
            <person name="Wang M."/>
            <person name="Skinner E."/>
            <person name="Han Y."/>
            <person name="Muzny D.M."/>
            <person name="Worley K.C."/>
            <person name="Gibbs R.A."/>
        </authorList>
    </citation>
    <scope>NUCLEOTIDE SEQUENCE</scope>
</reference>
<feature type="domain" description="G-protein coupled receptors family 1 profile" evidence="7">
    <location>
        <begin position="41"/>
        <end position="337"/>
    </location>
</feature>
<dbReference type="Gene3D" id="1.20.1070.10">
    <property type="entry name" value="Rhodopsin 7-helix transmembrane proteins"/>
    <property type="match status" value="1"/>
</dbReference>
<dbReference type="InterPro" id="IPR000276">
    <property type="entry name" value="GPCR_Rhodpsn"/>
</dbReference>
<evidence type="ECO:0000256" key="5">
    <source>
        <dbReference type="RuleBase" id="RU000688"/>
    </source>
</evidence>
<feature type="transmembrane region" description="Helical" evidence="6">
    <location>
        <begin position="106"/>
        <end position="128"/>
    </location>
</feature>
<dbReference type="KEGG" id="spu:579844"/>
<dbReference type="GO" id="GO:0016020">
    <property type="term" value="C:membrane"/>
    <property type="evidence" value="ECO:0007669"/>
    <property type="project" value="UniProtKB-SubCell"/>
</dbReference>
<dbReference type="PROSITE" id="PS00237">
    <property type="entry name" value="G_PROTEIN_RECEP_F1_1"/>
    <property type="match status" value="1"/>
</dbReference>
<keyword evidence="2 5" id="KW-0812">Transmembrane</keyword>
<dbReference type="OrthoDB" id="10055255at2759"/>
<comment type="subcellular location">
    <subcellularLocation>
        <location evidence="1">Membrane</location>
    </subcellularLocation>
</comment>
<evidence type="ECO:0000259" key="7">
    <source>
        <dbReference type="PROSITE" id="PS50262"/>
    </source>
</evidence>
<dbReference type="Proteomes" id="UP000007110">
    <property type="component" value="Unassembled WGS sequence"/>
</dbReference>
<accession>A0A7M7RDR4</accession>
<keyword evidence="9" id="KW-1185">Reference proteome</keyword>
<keyword evidence="5" id="KW-0297">G-protein coupled receptor</keyword>
<dbReference type="Pfam" id="PF00001">
    <property type="entry name" value="7tm_1"/>
    <property type="match status" value="1"/>
</dbReference>